<dbReference type="PANTHER" id="PTHR30483:SF6">
    <property type="entry name" value="PERIPLASMIC BINDING PROTEIN OF ABC TRANSPORTER FOR NATURAL AMINO ACIDS"/>
    <property type="match status" value="1"/>
</dbReference>
<dbReference type="InterPro" id="IPR051010">
    <property type="entry name" value="BCAA_transport"/>
</dbReference>
<evidence type="ECO:0000256" key="1">
    <source>
        <dbReference type="ARBA" id="ARBA00010062"/>
    </source>
</evidence>
<protein>
    <submittedName>
        <fullName evidence="6">Amino acid ABC transporter substrate-binding protein</fullName>
    </submittedName>
</protein>
<dbReference type="RefSeq" id="WP_175275496.1">
    <property type="nucleotide sequence ID" value="NZ_CP054836.1"/>
</dbReference>
<evidence type="ECO:0000313" key="7">
    <source>
        <dbReference type="Proteomes" id="UP000509367"/>
    </source>
</evidence>
<dbReference type="PANTHER" id="PTHR30483">
    <property type="entry name" value="LEUCINE-SPECIFIC-BINDING PROTEIN"/>
    <property type="match status" value="1"/>
</dbReference>
<keyword evidence="3" id="KW-0029">Amino-acid transport</keyword>
<dbReference type="Gene3D" id="3.40.50.2300">
    <property type="match status" value="2"/>
</dbReference>
<dbReference type="InterPro" id="IPR028081">
    <property type="entry name" value="Leu-bd"/>
</dbReference>
<comment type="similarity">
    <text evidence="1">Belongs to the leucine-binding protein family.</text>
</comment>
<dbReference type="CDD" id="cd06338">
    <property type="entry name" value="PBP1_ABC_ligand_binding-like"/>
    <property type="match status" value="1"/>
</dbReference>
<name>A0A6N1VEN6_9HYPH</name>
<sequence length="400" mass="42455">MERRTLFKTIAATLLASTLAAGPVLADGVIRIGASAPKTGPLAGGAAVTYWPAIKLWVHDVNERGGIDVGGEKMKVELVEYDDRTSNEEAIKNIQRLATVDKVDFIVPPYGTGINLATAPLIAKYGYPHIAVTAVADGIEEFAKRWPNSFWTLGTSTAMATSLVDVLVEMRNAGQINEKVALVNVADSFGIELVNAGKPALEAAGFDIVYETSYPLQQQDFAPIISGAKNAAPDTFVAFSYPGDTFGLTKQAAIADLPVKAFYVGVATAFPAFPAANGDAANGIMGVGGVNADSELYQDFASRQKEVTGEAPDYWASPVQYASLQVLEQAITDAGTLDKAAVIDAIKNGTFDTIMGEWTFEDNIITKYWTVGQWQDGVFRGIASTGVGGEAEPILKSGWN</sequence>
<dbReference type="KEGG" id="orm:HTY61_03485"/>
<dbReference type="SUPFAM" id="SSF53822">
    <property type="entry name" value="Periplasmic binding protein-like I"/>
    <property type="match status" value="1"/>
</dbReference>
<gene>
    <name evidence="6" type="ORF">HTY61_03485</name>
</gene>
<dbReference type="GO" id="GO:0006865">
    <property type="term" value="P:amino acid transport"/>
    <property type="evidence" value="ECO:0007669"/>
    <property type="project" value="UniProtKB-KW"/>
</dbReference>
<feature type="chain" id="PRO_5026770532" evidence="4">
    <location>
        <begin position="27"/>
        <end position="400"/>
    </location>
</feature>
<evidence type="ECO:0000259" key="5">
    <source>
        <dbReference type="Pfam" id="PF13458"/>
    </source>
</evidence>
<proteinExistence type="inferred from homology"/>
<organism evidence="6 7">
    <name type="scientific">Oricola thermophila</name>
    <dbReference type="NCBI Taxonomy" id="2742145"/>
    <lineage>
        <taxon>Bacteria</taxon>
        <taxon>Pseudomonadati</taxon>
        <taxon>Pseudomonadota</taxon>
        <taxon>Alphaproteobacteria</taxon>
        <taxon>Hyphomicrobiales</taxon>
        <taxon>Ahrensiaceae</taxon>
        <taxon>Oricola</taxon>
    </lineage>
</organism>
<feature type="signal peptide" evidence="4">
    <location>
        <begin position="1"/>
        <end position="26"/>
    </location>
</feature>
<reference evidence="6 7" key="1">
    <citation type="submission" date="2020-06" db="EMBL/GenBank/DDBJ databases">
        <title>Oricola thermophila sp. nov. isolated from a tidal sediments.</title>
        <authorList>
            <person name="Kwon K.K."/>
            <person name="Yang S.-H."/>
            <person name="Park M.-J."/>
        </authorList>
    </citation>
    <scope>NUCLEOTIDE SEQUENCE [LARGE SCALE GENOMIC DNA]</scope>
    <source>
        <strain evidence="6 7">MEBiC13590</strain>
    </source>
</reference>
<dbReference type="Pfam" id="PF13458">
    <property type="entry name" value="Peripla_BP_6"/>
    <property type="match status" value="1"/>
</dbReference>
<keyword evidence="7" id="KW-1185">Reference proteome</keyword>
<keyword evidence="2 4" id="KW-0732">Signal</keyword>
<accession>A0A6N1VEN6</accession>
<dbReference type="AlphaFoldDB" id="A0A6N1VEN6"/>
<feature type="domain" description="Leucine-binding protein" evidence="5">
    <location>
        <begin position="30"/>
        <end position="377"/>
    </location>
</feature>
<dbReference type="InterPro" id="IPR028082">
    <property type="entry name" value="Peripla_BP_I"/>
</dbReference>
<dbReference type="EMBL" id="CP054836">
    <property type="protein sequence ID" value="QKV17599.1"/>
    <property type="molecule type" value="Genomic_DNA"/>
</dbReference>
<keyword evidence="3" id="KW-0813">Transport</keyword>
<evidence type="ECO:0000256" key="4">
    <source>
        <dbReference type="SAM" id="SignalP"/>
    </source>
</evidence>
<evidence type="ECO:0000313" key="6">
    <source>
        <dbReference type="EMBL" id="QKV17599.1"/>
    </source>
</evidence>
<evidence type="ECO:0000256" key="2">
    <source>
        <dbReference type="ARBA" id="ARBA00022729"/>
    </source>
</evidence>
<dbReference type="Proteomes" id="UP000509367">
    <property type="component" value="Chromosome"/>
</dbReference>
<evidence type="ECO:0000256" key="3">
    <source>
        <dbReference type="ARBA" id="ARBA00022970"/>
    </source>
</evidence>